<dbReference type="Proteomes" id="UP000041254">
    <property type="component" value="Unassembled WGS sequence"/>
</dbReference>
<dbReference type="PROSITE" id="PS51375">
    <property type="entry name" value="PPR"/>
    <property type="match status" value="8"/>
</dbReference>
<feature type="region of interest" description="Disordered" evidence="3">
    <location>
        <begin position="121"/>
        <end position="148"/>
    </location>
</feature>
<dbReference type="InterPro" id="IPR033443">
    <property type="entry name" value="PROP1-like_PPR_dom"/>
</dbReference>
<feature type="compositionally biased region" description="Gly residues" evidence="3">
    <location>
        <begin position="325"/>
        <end position="341"/>
    </location>
</feature>
<feature type="region of interest" description="Disordered" evidence="3">
    <location>
        <begin position="52"/>
        <end position="103"/>
    </location>
</feature>
<dbReference type="SUPFAM" id="SSF48452">
    <property type="entry name" value="TPR-like"/>
    <property type="match status" value="1"/>
</dbReference>
<reference evidence="5 6" key="1">
    <citation type="submission" date="2014-11" db="EMBL/GenBank/DDBJ databases">
        <authorList>
            <person name="Zhu J."/>
            <person name="Qi W."/>
            <person name="Song R."/>
        </authorList>
    </citation>
    <scope>NUCLEOTIDE SEQUENCE [LARGE SCALE GENOMIC DNA]</scope>
</reference>
<feature type="compositionally biased region" description="Polar residues" evidence="3">
    <location>
        <begin position="478"/>
        <end position="489"/>
    </location>
</feature>
<protein>
    <recommendedName>
        <fullName evidence="4">PROP1-like PPR domain-containing protein</fullName>
    </recommendedName>
</protein>
<dbReference type="PhylomeDB" id="A0A0G4FPL8"/>
<dbReference type="EMBL" id="CDMY01000470">
    <property type="protein sequence ID" value="CEM15778.1"/>
    <property type="molecule type" value="Genomic_DNA"/>
</dbReference>
<feature type="region of interest" description="Disordered" evidence="3">
    <location>
        <begin position="877"/>
        <end position="1056"/>
    </location>
</feature>
<dbReference type="InterPro" id="IPR011990">
    <property type="entry name" value="TPR-like_helical_dom_sf"/>
</dbReference>
<dbReference type="Pfam" id="PF13041">
    <property type="entry name" value="PPR_2"/>
    <property type="match status" value="2"/>
</dbReference>
<feature type="repeat" description="PPR" evidence="2">
    <location>
        <begin position="1147"/>
        <end position="1181"/>
    </location>
</feature>
<dbReference type="PANTHER" id="PTHR47936">
    <property type="entry name" value="PPR_LONG DOMAIN-CONTAINING PROTEIN"/>
    <property type="match status" value="1"/>
</dbReference>
<feature type="compositionally biased region" description="Basic and acidic residues" evidence="3">
    <location>
        <begin position="1032"/>
        <end position="1046"/>
    </location>
</feature>
<feature type="compositionally biased region" description="Basic and acidic residues" evidence="3">
    <location>
        <begin position="379"/>
        <end position="388"/>
    </location>
</feature>
<evidence type="ECO:0000256" key="1">
    <source>
        <dbReference type="ARBA" id="ARBA00022737"/>
    </source>
</evidence>
<name>A0A0G4FPL8_VITBC</name>
<feature type="compositionally biased region" description="Low complexity" evidence="3">
    <location>
        <begin position="89"/>
        <end position="100"/>
    </location>
</feature>
<feature type="repeat" description="PPR" evidence="2">
    <location>
        <begin position="1077"/>
        <end position="1111"/>
    </location>
</feature>
<keyword evidence="6" id="KW-1185">Reference proteome</keyword>
<feature type="compositionally biased region" description="Gly residues" evidence="3">
    <location>
        <begin position="527"/>
        <end position="566"/>
    </location>
</feature>
<dbReference type="InParanoid" id="A0A0G4FPL8"/>
<evidence type="ECO:0000259" key="4">
    <source>
        <dbReference type="Pfam" id="PF17177"/>
    </source>
</evidence>
<feature type="compositionally biased region" description="Gly residues" evidence="3">
    <location>
        <begin position="973"/>
        <end position="982"/>
    </location>
</feature>
<feature type="compositionally biased region" description="Low complexity" evidence="3">
    <location>
        <begin position="913"/>
        <end position="967"/>
    </location>
</feature>
<evidence type="ECO:0000256" key="3">
    <source>
        <dbReference type="SAM" id="MobiDB-lite"/>
    </source>
</evidence>
<dbReference type="VEuPathDB" id="CryptoDB:Vbra_21536"/>
<feature type="repeat" description="PPR" evidence="2">
    <location>
        <begin position="831"/>
        <end position="865"/>
    </location>
</feature>
<feature type="compositionally biased region" description="Low complexity" evidence="3">
    <location>
        <begin position="989"/>
        <end position="1013"/>
    </location>
</feature>
<accession>A0A0G4FPL8</accession>
<dbReference type="NCBIfam" id="TIGR00756">
    <property type="entry name" value="PPR"/>
    <property type="match status" value="6"/>
</dbReference>
<feature type="repeat" description="PPR" evidence="2">
    <location>
        <begin position="1233"/>
        <end position="1267"/>
    </location>
</feature>
<dbReference type="OrthoDB" id="185373at2759"/>
<gene>
    <name evidence="5" type="ORF">Vbra_21536</name>
</gene>
<feature type="compositionally biased region" description="Gly residues" evidence="3">
    <location>
        <begin position="1014"/>
        <end position="1028"/>
    </location>
</feature>
<feature type="repeat" description="PPR" evidence="2">
    <location>
        <begin position="692"/>
        <end position="726"/>
    </location>
</feature>
<evidence type="ECO:0000313" key="6">
    <source>
        <dbReference type="Proteomes" id="UP000041254"/>
    </source>
</evidence>
<sequence length="1478" mass="155409">MANGLMADVYGGAGVEGGGISAAVAEVIHSLWLELVVCSFLMVVWVWRQRHNGSKTSTKSTTKTTATSSGNSSKAKQAAAGRPSPPSIPHLSAPSHPPSSKWSVAGAIRSTAATIINRFKKRTTAPPNAAAHDTTDEHQPADDQSPVARKRPDALLLASPSDGGLAKAMAEAVLREQTPWSPNAQVASKGHPQPPLAATSPLLGDFPPPPDGLFAPPTNQHQQWSGVFATSPSPSHAHTHAFATSSVHSVHSLSPFTSNTSPAPSSVVAQQHSPDLVVGSSGGGQHSGTATTMTTPSFFNGSFGIPATSSVTSSPAAVTNDGWAVSGGGGSGSGGGGSGDKGGYRKDKDHCSDDSSTHEQAFPELSAAASPTSTSPTFAKKDIVDESPVHQAIVYRRPGISRLPTEAPNDSPTLTTDHFPPLLPTSTATSATNGKRSSRGSFSSRHDSNEGTTHNSSHGGGSGAKSSTARRLSALTERLTSVGSTSAGETPTHRGSIDQGKMGGDTPSSGSASTSESRMRGEESTNGNGGNGGNGERGWGGARERWGNGGGGGGGGRGGGGGGGRVKGIVEMDNTVPFEELARDPMRLRGSIMDMCTKRYGRAIEYYKMAVRTGVYKHIRDEQMYVNLVQLGLFLGHRDLADSVLGDMKAASIPRPLNMYISIMKMFAARHLYSKCLWLYEAMREDGHAPRDATMYSCLLSAAVESGEFDKAIEFFKKLSNVGRPSIKAFMQVIRVHSRRNDWQAALNLLKQLCDSGMEPDNLIVNNVLATCVNARQVAVARTLLEEMKDTPGLLDTISYNTIIKGYAQSGAFESAMDILHDMREQGLQPNDISFNTLMDAAIRANASDAAWKILDEMQRSGINPDRYTCSILLKGISNEPNSHRGGRDHNRDRDRDSVNTPKSASRHPSNHPSTPTSNQQNNNNSANSSSSGSNRTNNASNGRRNNTHRQQQQHQPPPRSSGGRASSHWDEGGGGGGGRVGGTTWVPAAAANATNRTNSVQDSNSSSSRGGRPSAGGSGAGGGGSGVRAGRQSDEGEREHPKDPAVNDLDINGGDGGMREVSEILARLANNQMPPSAQSYGTIIKALGQAGQLDKCFVVWQDMTKNNISPTPLTYGILMDACVHCGETGKAYEVFQDMCSAGWAANDALYTTLIKGFVKAKDIDHALAVYQQMQAVPSPTTKQASGGGSPERGPRGDLLTYSMLIKATCDAQDLNTATQILKDMQSDGVAADELVLNSLLNACLKEQNVTLAQSVLNDLTQKGVVPSTLTLAIMIKLLTKCRMYVDALGLLREFKCDYGMAPGANNYNALIQACVRGHALCVALDAFDEFLCDANTAPPKCPRPDASTYVALLNGCVEATHSSNGGGGGAGQTPNGAGGMTTAKLTDTAVSLVERAYSEGLSLPEDSLTPLIKLASYTHTSEHLVSLMKKMGLPVSPEHAHARSATPPVMVVHPSDRDGHPMLPPIMAHNDVTATPC</sequence>
<feature type="repeat" description="PPR" evidence="2">
    <location>
        <begin position="1112"/>
        <end position="1146"/>
    </location>
</feature>
<feature type="compositionally biased region" description="Basic and acidic residues" evidence="3">
    <location>
        <begin position="342"/>
        <end position="357"/>
    </location>
</feature>
<feature type="compositionally biased region" description="Basic and acidic residues" evidence="3">
    <location>
        <begin position="882"/>
        <end position="898"/>
    </location>
</feature>
<feature type="compositionally biased region" description="Low complexity" evidence="3">
    <location>
        <begin position="54"/>
        <end position="76"/>
    </location>
</feature>
<feature type="repeat" description="PPR" evidence="2">
    <location>
        <begin position="796"/>
        <end position="830"/>
    </location>
</feature>
<dbReference type="Pfam" id="PF17177">
    <property type="entry name" value="PPR_long"/>
    <property type="match status" value="1"/>
</dbReference>
<dbReference type="Pfam" id="PF01535">
    <property type="entry name" value="PPR"/>
    <property type="match status" value="1"/>
</dbReference>
<proteinExistence type="predicted"/>
<dbReference type="STRING" id="1169540.A0A0G4FPL8"/>
<feature type="domain" description="PROP1-like PPR" evidence="4">
    <location>
        <begin position="1131"/>
        <end position="1273"/>
    </location>
</feature>
<feature type="compositionally biased region" description="Polar residues" evidence="3">
    <location>
        <begin position="424"/>
        <end position="435"/>
    </location>
</feature>
<feature type="repeat" description="PPR" evidence="2">
    <location>
        <begin position="1198"/>
        <end position="1232"/>
    </location>
</feature>
<evidence type="ECO:0000256" key="2">
    <source>
        <dbReference type="PROSITE-ProRule" id="PRU00708"/>
    </source>
</evidence>
<keyword evidence="1" id="KW-0677">Repeat</keyword>
<organism evidence="5 6">
    <name type="scientific">Vitrella brassicaformis (strain CCMP3155)</name>
    <dbReference type="NCBI Taxonomy" id="1169540"/>
    <lineage>
        <taxon>Eukaryota</taxon>
        <taxon>Sar</taxon>
        <taxon>Alveolata</taxon>
        <taxon>Colpodellida</taxon>
        <taxon>Vitrellaceae</taxon>
        <taxon>Vitrella</taxon>
    </lineage>
</organism>
<dbReference type="PANTHER" id="PTHR47936:SF1">
    <property type="entry name" value="PENTATRICOPEPTIDE REPEAT-CONTAINING PROTEIN GUN1, CHLOROPLASTIC"/>
    <property type="match status" value="1"/>
</dbReference>
<feature type="region of interest" description="Disordered" evidence="3">
    <location>
        <begin position="322"/>
        <end position="568"/>
    </location>
</feature>
<dbReference type="Gene3D" id="1.25.40.10">
    <property type="entry name" value="Tetratricopeptide repeat domain"/>
    <property type="match status" value="4"/>
</dbReference>
<feature type="compositionally biased region" description="Low complexity" evidence="3">
    <location>
        <begin position="366"/>
        <end position="377"/>
    </location>
</feature>
<dbReference type="InterPro" id="IPR002885">
    <property type="entry name" value="PPR_rpt"/>
</dbReference>
<evidence type="ECO:0000313" key="5">
    <source>
        <dbReference type="EMBL" id="CEM15778.1"/>
    </source>
</evidence>